<evidence type="ECO:0000313" key="3">
    <source>
        <dbReference type="EMBL" id="RXG29557.1"/>
    </source>
</evidence>
<feature type="chain" id="PRO_5012477550" description="Secreted protein" evidence="2">
    <location>
        <begin position="25"/>
        <end position="57"/>
    </location>
</feature>
<dbReference type="EMBL" id="QOVN01000003">
    <property type="protein sequence ID" value="RXG29557.1"/>
    <property type="molecule type" value="Genomic_DNA"/>
</dbReference>
<evidence type="ECO:0000256" key="1">
    <source>
        <dbReference type="SAM" id="MobiDB-lite"/>
    </source>
</evidence>
<dbReference type="Proteomes" id="UP000184240">
    <property type="component" value="Unassembled WGS sequence"/>
</dbReference>
<dbReference type="PROSITE" id="PS51257">
    <property type="entry name" value="PROKAR_LIPOPROTEIN"/>
    <property type="match status" value="1"/>
</dbReference>
<dbReference type="EMBL" id="FQXT01000004">
    <property type="protein sequence ID" value="SHI15808.1"/>
    <property type="molecule type" value="Genomic_DNA"/>
</dbReference>
<dbReference type="STRING" id="573501.SAMN04487999_2384"/>
<evidence type="ECO:0000313" key="6">
    <source>
        <dbReference type="Proteomes" id="UP000290037"/>
    </source>
</evidence>
<keyword evidence="6" id="KW-1185">Reference proteome</keyword>
<gene>
    <name evidence="3" type="ORF">DSM01_1659</name>
    <name evidence="4" type="ORF">SAMN04487999_2384</name>
</gene>
<feature type="compositionally biased region" description="Pro residues" evidence="1">
    <location>
        <begin position="44"/>
        <end position="57"/>
    </location>
</feature>
<evidence type="ECO:0000256" key="2">
    <source>
        <dbReference type="SAM" id="SignalP"/>
    </source>
</evidence>
<evidence type="ECO:0000313" key="4">
    <source>
        <dbReference type="EMBL" id="SHI15808.1"/>
    </source>
</evidence>
<reference evidence="3 6" key="3">
    <citation type="submission" date="2018-07" db="EMBL/GenBank/DDBJ databases">
        <title>Leeuwenhoekiella genomics.</title>
        <authorList>
            <person name="Tahon G."/>
            <person name="Willems A."/>
        </authorList>
    </citation>
    <scope>NUCLEOTIDE SEQUENCE [LARGE SCALE GENOMIC DNA]</scope>
    <source>
        <strain evidence="3 6">LMG 24856</strain>
    </source>
</reference>
<keyword evidence="2" id="KW-0732">Signal</keyword>
<proteinExistence type="predicted"/>
<protein>
    <recommendedName>
        <fullName evidence="7">Secreted protein</fullName>
    </recommendedName>
</protein>
<reference evidence="5" key="2">
    <citation type="submission" date="2016-11" db="EMBL/GenBank/DDBJ databases">
        <authorList>
            <person name="Varghese N."/>
            <person name="Submissions S."/>
        </authorList>
    </citation>
    <scope>NUCLEOTIDE SEQUENCE [LARGE SCALE GENOMIC DNA]</scope>
    <source>
        <strain evidence="5">DSM 19859</strain>
    </source>
</reference>
<feature type="region of interest" description="Disordered" evidence="1">
    <location>
        <begin position="31"/>
        <end position="57"/>
    </location>
</feature>
<accession>A0A1M5YVG1</accession>
<organism evidence="4 5">
    <name type="scientific">Leeuwenhoekiella palythoae</name>
    <dbReference type="NCBI Taxonomy" id="573501"/>
    <lineage>
        <taxon>Bacteria</taxon>
        <taxon>Pseudomonadati</taxon>
        <taxon>Bacteroidota</taxon>
        <taxon>Flavobacteriia</taxon>
        <taxon>Flavobacteriales</taxon>
        <taxon>Flavobacteriaceae</taxon>
        <taxon>Leeuwenhoekiella</taxon>
    </lineage>
</organism>
<feature type="signal peptide" evidence="2">
    <location>
        <begin position="1"/>
        <end position="24"/>
    </location>
</feature>
<evidence type="ECO:0000313" key="5">
    <source>
        <dbReference type="Proteomes" id="UP000184240"/>
    </source>
</evidence>
<name>A0A1M5YVG1_9FLAO</name>
<dbReference type="AlphaFoldDB" id="A0A1M5YVG1"/>
<dbReference type="RefSeq" id="WP_164916928.1">
    <property type="nucleotide sequence ID" value="NZ_CP084318.1"/>
</dbReference>
<reference evidence="4" key="1">
    <citation type="submission" date="2016-11" db="EMBL/GenBank/DDBJ databases">
        <authorList>
            <person name="Jaros S."/>
            <person name="Januszkiewicz K."/>
            <person name="Wedrychowicz H."/>
        </authorList>
    </citation>
    <scope>NUCLEOTIDE SEQUENCE [LARGE SCALE GENOMIC DNA]</scope>
    <source>
        <strain evidence="4">DSM 19859</strain>
    </source>
</reference>
<evidence type="ECO:0008006" key="7">
    <source>
        <dbReference type="Google" id="ProtNLM"/>
    </source>
</evidence>
<sequence>MKKIIIALCIVAFNGVLASCSADAYEERLITNTQATEGDDEKVTPPPPPPPPSEGDE</sequence>
<dbReference type="Proteomes" id="UP000290037">
    <property type="component" value="Unassembled WGS sequence"/>
</dbReference>